<evidence type="ECO:0000256" key="2">
    <source>
        <dbReference type="ARBA" id="ARBA00022692"/>
    </source>
</evidence>
<dbReference type="InterPro" id="IPR007452">
    <property type="entry name" value="TamB_C"/>
</dbReference>
<dbReference type="Proteomes" id="UP000323708">
    <property type="component" value="Unassembled WGS sequence"/>
</dbReference>
<keyword evidence="4" id="KW-0472">Membrane</keyword>
<comment type="caution">
    <text evidence="6">The sequence shown here is derived from an EMBL/GenBank/DDBJ whole genome shotgun (WGS) entry which is preliminary data.</text>
</comment>
<dbReference type="PANTHER" id="PTHR36985">
    <property type="entry name" value="TRANSLOCATION AND ASSEMBLY MODULE SUBUNIT TAMB"/>
    <property type="match status" value="1"/>
</dbReference>
<evidence type="ECO:0000313" key="7">
    <source>
        <dbReference type="Proteomes" id="UP000323708"/>
    </source>
</evidence>
<keyword evidence="3" id="KW-1133">Transmembrane helix</keyword>
<protein>
    <recommendedName>
        <fullName evidence="5">Translocation and assembly module TamB C-terminal domain-containing protein</fullName>
    </recommendedName>
</protein>
<dbReference type="GO" id="GO:0009306">
    <property type="term" value="P:protein secretion"/>
    <property type="evidence" value="ECO:0007669"/>
    <property type="project" value="InterPro"/>
</dbReference>
<evidence type="ECO:0000256" key="3">
    <source>
        <dbReference type="ARBA" id="ARBA00022989"/>
    </source>
</evidence>
<dbReference type="Pfam" id="PF04357">
    <property type="entry name" value="TamB"/>
    <property type="match status" value="1"/>
</dbReference>
<dbReference type="GO" id="GO:0005886">
    <property type="term" value="C:plasma membrane"/>
    <property type="evidence" value="ECO:0007669"/>
    <property type="project" value="InterPro"/>
</dbReference>
<comment type="subcellular location">
    <subcellularLocation>
        <location evidence="1">Membrane</location>
        <topology evidence="1">Single-pass membrane protein</topology>
    </subcellularLocation>
</comment>
<sequence length="1224" mass="129759">MKVFTYLFAGLLLLVAVALALPFTAGGTRILVQLVERTGVVRAEYTGGTLFGELQLAELEIETAAVQLKLTQVASRLDPRCFLASTFCLDALAAETLSIQVAATEANAEPASPQMIDIPYRYEIPNLRLQSALIEWPGGHWQQGALEASVTIAGSRISVEQASVAEPELVLQAQPDTGDSYQGFAPTDIFIPVELEVWRLLLQRPRVRSGSFTQALESLELVANWGGTLLTLQHVALSAMDIGELQVSGSLRFEKQWPLQLLADVAFAPELAAPQLSGRSAQATLEGDLGQLSFELDSPGVPAVTGSGSVDVTAPALPYQVTATLAWPAGATLGDALAVEGTLAELTLQSPLAAEVQGTLARHDATLSTQLGGLGYESLSATAQADWQAPRLVVRELRLRDTATDSALLASGEVVLDDAWSLRGQVSSDGMQVPPLITSQTGRLQGELEVKAKGAEGSWQLELPAVDIRGELNGLPATVSGAAGLTSDLRLLPGRLQANVNGAQLLVDAPVETGSDAQLSLQLDDLGRWLAGARGSIELRGQGGLRAQTLSISGNARQISLGGMAVPELTLAAVYAGATREGSLELSAPEIEGGGYAFDDVSLSLAGTPAAHRLRLETGGRLNGALDIRGSWQQGAWQGALLPTELATRTGSWSLGEQVPVTWSQQQNAFSMAAHCWQHPEFELCAQKLQAGADGDIDLRLRGDVRAFNGFLPRGLEVRGALQSRLELAWEQGSINRLDAAAGVRKLNVIRRYGMGERASVTWESADLTLVRQGQELIVDGDVVRDGRRVLTVDATLPATLAGEVGGELRLDALQLATFSPWVTELSTLQGAVTGTVALAGTPNDLRPRGTLRLADGKLVVVGNPTELTDLNLALELDGDSGRVSGSGLLGGGEVNLRGNILSRPQLSIELAISGSRHEVLLPPASELLVSEELSLLLTEEGLLDVAGDVTVHSGVLRYENLPEGSVAVSRDVVQVDVSGQVIAESKPFDVRADILLHVSDGFRVEGDSFKATLGGDLQLRQQPGQSLQLFGNLNLQGGELFVYRQHLQIRRGTVAFSGPPANPELNVAAERRIRDEGVTVGARLIGSLEEPSLEVYSEPVMSQSEAMSYLVRGRGLDTGAAADGTALALSLGADVVNRSGIVSGLNRLPLLNNVAFGAMGEADDTAATVSGYIGDRIYLSYGIGLYEPINVLTARLYLQSRLWLEVVSRLENSVDLYYSFDIP</sequence>
<gene>
    <name evidence="6" type="ORF">F0M18_00225</name>
</gene>
<evidence type="ECO:0000256" key="4">
    <source>
        <dbReference type="ARBA" id="ARBA00023136"/>
    </source>
</evidence>
<accession>A0A5B0X6Q0</accession>
<evidence type="ECO:0000256" key="1">
    <source>
        <dbReference type="ARBA" id="ARBA00004167"/>
    </source>
</evidence>
<dbReference type="AlphaFoldDB" id="A0A5B0X6Q0"/>
<dbReference type="RefSeq" id="WP_149609378.1">
    <property type="nucleotide sequence ID" value="NZ_VTUX01000001.1"/>
</dbReference>
<keyword evidence="2" id="KW-0812">Transmembrane</keyword>
<reference evidence="6 7" key="1">
    <citation type="submission" date="2019-09" db="EMBL/GenBank/DDBJ databases">
        <authorList>
            <person name="Chen X.-Y."/>
        </authorList>
    </citation>
    <scope>NUCLEOTIDE SEQUENCE [LARGE SCALE GENOMIC DNA]</scope>
    <source>
        <strain evidence="6 7">NY5</strain>
    </source>
</reference>
<evidence type="ECO:0000259" key="5">
    <source>
        <dbReference type="Pfam" id="PF04357"/>
    </source>
</evidence>
<dbReference type="PANTHER" id="PTHR36985:SF1">
    <property type="entry name" value="TRANSLOCATION AND ASSEMBLY MODULE SUBUNIT TAMB"/>
    <property type="match status" value="1"/>
</dbReference>
<dbReference type="GO" id="GO:0097347">
    <property type="term" value="C:TAM protein secretion complex"/>
    <property type="evidence" value="ECO:0007669"/>
    <property type="project" value="TreeGrafter"/>
</dbReference>
<evidence type="ECO:0000313" key="6">
    <source>
        <dbReference type="EMBL" id="KAA1193909.1"/>
    </source>
</evidence>
<dbReference type="EMBL" id="VTUX01000001">
    <property type="protein sequence ID" value="KAA1193909.1"/>
    <property type="molecule type" value="Genomic_DNA"/>
</dbReference>
<keyword evidence="7" id="KW-1185">Reference proteome</keyword>
<organism evidence="6 7">
    <name type="scientific">Pseudohalioglobus sediminis</name>
    <dbReference type="NCBI Taxonomy" id="2606449"/>
    <lineage>
        <taxon>Bacteria</taxon>
        <taxon>Pseudomonadati</taxon>
        <taxon>Pseudomonadota</taxon>
        <taxon>Gammaproteobacteria</taxon>
        <taxon>Cellvibrionales</taxon>
        <taxon>Halieaceae</taxon>
        <taxon>Pseudohalioglobus</taxon>
    </lineage>
</organism>
<name>A0A5B0X6Q0_9GAMM</name>
<feature type="domain" description="Translocation and assembly module TamB C-terminal" evidence="5">
    <location>
        <begin position="891"/>
        <end position="1222"/>
    </location>
</feature>
<proteinExistence type="predicted"/>